<dbReference type="InterPro" id="IPR013078">
    <property type="entry name" value="His_Pase_superF_clade-1"/>
</dbReference>
<dbReference type="InterPro" id="IPR029033">
    <property type="entry name" value="His_PPase_superfam"/>
</dbReference>
<dbReference type="GO" id="GO:0016791">
    <property type="term" value="F:phosphatase activity"/>
    <property type="evidence" value="ECO:0007669"/>
    <property type="project" value="TreeGrafter"/>
</dbReference>
<gene>
    <name evidence="2" type="ORF">L198_07616</name>
</gene>
<name>A0A1E3I5N4_9TREE</name>
<sequence>MTPQLKPESPPVGAVETGGDRELEERKHEFAYEVVQGLFIQNGPKPKHVKFEEQLKKSFGLIDESPERWQNLKSSVKDLQDAAPEGVSYKVFFLGRHGQGWHNLASDNFSKKEWEARIARTYPTADDLPWGPDPYLTPLGISQAQAINACWTAQAPLGAPVKQGEMVWYCSPFTRTGQTLMESWKGLVGDGSGVEVREDWRECYGLFVCDQRSTKSVIQERFPTFKIEPGFSEQDDLWKAEDRETEEHMQLRARRDLDRIFGAEGPEETYISITGHTAIFRNFLAVVGHQPYRLETGEMIPVVVKATRL</sequence>
<feature type="region of interest" description="Disordered" evidence="1">
    <location>
        <begin position="1"/>
        <end position="21"/>
    </location>
</feature>
<dbReference type="PANTHER" id="PTHR48100:SF1">
    <property type="entry name" value="HISTIDINE PHOSPHATASE FAMILY PROTEIN-RELATED"/>
    <property type="match status" value="1"/>
</dbReference>
<dbReference type="InterPro" id="IPR050275">
    <property type="entry name" value="PGM_Phosphatase"/>
</dbReference>
<keyword evidence="3" id="KW-1185">Reference proteome</keyword>
<dbReference type="GO" id="GO:0005737">
    <property type="term" value="C:cytoplasm"/>
    <property type="evidence" value="ECO:0007669"/>
    <property type="project" value="TreeGrafter"/>
</dbReference>
<protein>
    <submittedName>
        <fullName evidence="2">Phosphoglycerate mutase</fullName>
    </submittedName>
</protein>
<accession>A0A1E3I5N4</accession>
<comment type="caution">
    <text evidence="2">The sequence shown here is derived from an EMBL/GenBank/DDBJ whole genome shotgun (WGS) entry which is preliminary data.</text>
</comment>
<dbReference type="OrthoDB" id="496981at2759"/>
<dbReference type="PANTHER" id="PTHR48100">
    <property type="entry name" value="BROAD-SPECIFICITY PHOSPHATASE YOR283W-RELATED"/>
    <property type="match status" value="1"/>
</dbReference>
<dbReference type="AlphaFoldDB" id="A0A1E3I5N4"/>
<dbReference type="CDD" id="cd07040">
    <property type="entry name" value="HP"/>
    <property type="match status" value="1"/>
</dbReference>
<dbReference type="Gene3D" id="3.40.50.1240">
    <property type="entry name" value="Phosphoglycerate mutase-like"/>
    <property type="match status" value="1"/>
</dbReference>
<dbReference type="Proteomes" id="UP000094819">
    <property type="component" value="Unassembled WGS sequence"/>
</dbReference>
<dbReference type="RefSeq" id="XP_019028374.1">
    <property type="nucleotide sequence ID" value="XM_019179606.1"/>
</dbReference>
<evidence type="ECO:0000313" key="3">
    <source>
        <dbReference type="Proteomes" id="UP000094819"/>
    </source>
</evidence>
<reference evidence="2 3" key="1">
    <citation type="submission" date="2016-06" db="EMBL/GenBank/DDBJ databases">
        <title>Evolution of pathogenesis and genome organization in the Tremellales.</title>
        <authorList>
            <person name="Cuomo C."/>
            <person name="Litvintseva A."/>
            <person name="Heitman J."/>
            <person name="Chen Y."/>
            <person name="Sun S."/>
            <person name="Springer D."/>
            <person name="Dromer F."/>
            <person name="Young S."/>
            <person name="Zeng Q."/>
            <person name="Chapman S."/>
            <person name="Gujja S."/>
            <person name="Saif S."/>
            <person name="Birren B."/>
        </authorList>
    </citation>
    <scope>NUCLEOTIDE SEQUENCE [LARGE SCALE GENOMIC DNA]</scope>
    <source>
        <strain evidence="2 3">CBS 7118</strain>
    </source>
</reference>
<dbReference type="EMBL" id="AWGH01000038">
    <property type="protein sequence ID" value="ODN83919.1"/>
    <property type="molecule type" value="Genomic_DNA"/>
</dbReference>
<organism evidence="2 3">
    <name type="scientific">Cryptococcus wingfieldii CBS 7118</name>
    <dbReference type="NCBI Taxonomy" id="1295528"/>
    <lineage>
        <taxon>Eukaryota</taxon>
        <taxon>Fungi</taxon>
        <taxon>Dikarya</taxon>
        <taxon>Basidiomycota</taxon>
        <taxon>Agaricomycotina</taxon>
        <taxon>Tremellomycetes</taxon>
        <taxon>Tremellales</taxon>
        <taxon>Cryptococcaceae</taxon>
        <taxon>Cryptococcus</taxon>
    </lineage>
</organism>
<dbReference type="GeneID" id="30196827"/>
<evidence type="ECO:0000313" key="2">
    <source>
        <dbReference type="EMBL" id="ODN83919.1"/>
    </source>
</evidence>
<evidence type="ECO:0000256" key="1">
    <source>
        <dbReference type="SAM" id="MobiDB-lite"/>
    </source>
</evidence>
<dbReference type="Pfam" id="PF00300">
    <property type="entry name" value="His_Phos_1"/>
    <property type="match status" value="1"/>
</dbReference>
<dbReference type="SUPFAM" id="SSF53254">
    <property type="entry name" value="Phosphoglycerate mutase-like"/>
    <property type="match status" value="1"/>
</dbReference>
<proteinExistence type="predicted"/>